<dbReference type="Gene3D" id="1.10.510.10">
    <property type="entry name" value="Transferase(Phosphotransferase) domain 1"/>
    <property type="match status" value="1"/>
</dbReference>
<dbReference type="GO" id="GO:0007165">
    <property type="term" value="P:signal transduction"/>
    <property type="evidence" value="ECO:0007669"/>
    <property type="project" value="TreeGrafter"/>
</dbReference>
<dbReference type="InterPro" id="IPR050167">
    <property type="entry name" value="Ser_Thr_protein_kinase"/>
</dbReference>
<dbReference type="EMBL" id="BLLF01006396">
    <property type="protein sequence ID" value="GFH32215.1"/>
    <property type="molecule type" value="Genomic_DNA"/>
</dbReference>
<feature type="non-terminal residue" evidence="4">
    <location>
        <position position="1"/>
    </location>
</feature>
<proteinExistence type="predicted"/>
<dbReference type="PANTHER" id="PTHR23257">
    <property type="entry name" value="SERINE-THREONINE PROTEIN KINASE"/>
    <property type="match status" value="1"/>
</dbReference>
<dbReference type="GO" id="GO:0004672">
    <property type="term" value="F:protein kinase activity"/>
    <property type="evidence" value="ECO:0007669"/>
    <property type="project" value="InterPro"/>
</dbReference>
<protein>
    <submittedName>
        <fullName evidence="4">Protein kinase domain-containing protein</fullName>
    </submittedName>
</protein>
<dbReference type="PROSITE" id="PS00108">
    <property type="entry name" value="PROTEIN_KINASE_ST"/>
    <property type="match status" value="1"/>
</dbReference>
<dbReference type="AlphaFoldDB" id="A0A6A0AI57"/>
<feature type="domain" description="Protein kinase" evidence="3">
    <location>
        <begin position="1"/>
        <end position="235"/>
    </location>
</feature>
<dbReference type="SUPFAM" id="SSF56112">
    <property type="entry name" value="Protein kinase-like (PK-like)"/>
    <property type="match status" value="1"/>
</dbReference>
<dbReference type="InterPro" id="IPR008271">
    <property type="entry name" value="Ser/Thr_kinase_AS"/>
</dbReference>
<feature type="transmembrane region" description="Helical" evidence="2">
    <location>
        <begin position="298"/>
        <end position="319"/>
    </location>
</feature>
<dbReference type="InterPro" id="IPR011009">
    <property type="entry name" value="Kinase-like_dom_sf"/>
</dbReference>
<feature type="compositionally biased region" description="Polar residues" evidence="1">
    <location>
        <begin position="1"/>
        <end position="20"/>
    </location>
</feature>
<keyword evidence="2" id="KW-1133">Transmembrane helix</keyword>
<gene>
    <name evidence="4" type="ORF">HaLaN_31399</name>
</gene>
<evidence type="ECO:0000256" key="2">
    <source>
        <dbReference type="SAM" id="Phobius"/>
    </source>
</evidence>
<dbReference type="PANTHER" id="PTHR23257:SF958">
    <property type="entry name" value="SERINE_THREONINE-PROTEIN KINASE WNK4"/>
    <property type="match status" value="1"/>
</dbReference>
<feature type="non-terminal residue" evidence="4">
    <location>
        <position position="325"/>
    </location>
</feature>
<feature type="region of interest" description="Disordered" evidence="1">
    <location>
        <begin position="1"/>
        <end position="36"/>
    </location>
</feature>
<sequence>GRRLQISSYADSLGSASRRTSQQDKGPRGSASSEGGLMGAVGAEPDMLAVLLTALDIARGVNALHMHNIVHTDLKPHNIFICSNAADPRGWYARVGDYGLAVRLPSGCSFVSGVYHVFKSSDAYSFGILLWELVSSRCLADELQHRGFVSDADMGKFPHARLGCSSGASGSGAPRKPGFIGGLAQQDLECNRTNRFSLCIPENELEGHSSASASLLRRPSKANKLERSLRNKPWSCNFPATALAQEPGGGPSTVLPEGGPAIPQPGHRSTTAPSHGGSSGAVSGGGDSGSSGKLSVSLIATLAAGGSALLMVMALVLSLKAGVLN</sequence>
<evidence type="ECO:0000313" key="4">
    <source>
        <dbReference type="EMBL" id="GFH32215.1"/>
    </source>
</evidence>
<feature type="region of interest" description="Disordered" evidence="1">
    <location>
        <begin position="240"/>
        <end position="287"/>
    </location>
</feature>
<comment type="caution">
    <text evidence="4">The sequence shown here is derived from an EMBL/GenBank/DDBJ whole genome shotgun (WGS) entry which is preliminary data.</text>
</comment>
<evidence type="ECO:0000256" key="1">
    <source>
        <dbReference type="SAM" id="MobiDB-lite"/>
    </source>
</evidence>
<keyword evidence="5" id="KW-1185">Reference proteome</keyword>
<dbReference type="GO" id="GO:0005737">
    <property type="term" value="C:cytoplasm"/>
    <property type="evidence" value="ECO:0007669"/>
    <property type="project" value="TreeGrafter"/>
</dbReference>
<reference evidence="4 5" key="1">
    <citation type="submission" date="2020-02" db="EMBL/GenBank/DDBJ databases">
        <title>Draft genome sequence of Haematococcus lacustris strain NIES-144.</title>
        <authorList>
            <person name="Morimoto D."/>
            <person name="Nakagawa S."/>
            <person name="Yoshida T."/>
            <person name="Sawayama S."/>
        </authorList>
    </citation>
    <scope>NUCLEOTIDE SEQUENCE [LARGE SCALE GENOMIC DNA]</scope>
    <source>
        <strain evidence="4 5">NIES-144</strain>
    </source>
</reference>
<name>A0A6A0AI57_HAELA</name>
<keyword evidence="2" id="KW-0472">Membrane</keyword>
<dbReference type="PROSITE" id="PS50011">
    <property type="entry name" value="PROTEIN_KINASE_DOM"/>
    <property type="match status" value="1"/>
</dbReference>
<accession>A0A6A0AI57</accession>
<keyword evidence="2" id="KW-0812">Transmembrane</keyword>
<keyword evidence="4" id="KW-0808">Transferase</keyword>
<evidence type="ECO:0000259" key="3">
    <source>
        <dbReference type="PROSITE" id="PS50011"/>
    </source>
</evidence>
<organism evidence="4 5">
    <name type="scientific">Haematococcus lacustris</name>
    <name type="common">Green alga</name>
    <name type="synonym">Haematococcus pluvialis</name>
    <dbReference type="NCBI Taxonomy" id="44745"/>
    <lineage>
        <taxon>Eukaryota</taxon>
        <taxon>Viridiplantae</taxon>
        <taxon>Chlorophyta</taxon>
        <taxon>core chlorophytes</taxon>
        <taxon>Chlorophyceae</taxon>
        <taxon>CS clade</taxon>
        <taxon>Chlamydomonadales</taxon>
        <taxon>Haematococcaceae</taxon>
        <taxon>Haematococcus</taxon>
    </lineage>
</organism>
<dbReference type="Pfam" id="PF00069">
    <property type="entry name" value="Pkinase"/>
    <property type="match status" value="1"/>
</dbReference>
<dbReference type="InterPro" id="IPR000719">
    <property type="entry name" value="Prot_kinase_dom"/>
</dbReference>
<evidence type="ECO:0000313" key="5">
    <source>
        <dbReference type="Proteomes" id="UP000485058"/>
    </source>
</evidence>
<dbReference type="SMART" id="SM00220">
    <property type="entry name" value="S_TKc"/>
    <property type="match status" value="1"/>
</dbReference>
<dbReference type="Proteomes" id="UP000485058">
    <property type="component" value="Unassembled WGS sequence"/>
</dbReference>
<dbReference type="GO" id="GO:0005524">
    <property type="term" value="F:ATP binding"/>
    <property type="evidence" value="ECO:0007669"/>
    <property type="project" value="InterPro"/>
</dbReference>
<keyword evidence="4" id="KW-0418">Kinase</keyword>
<feature type="compositionally biased region" description="Gly residues" evidence="1">
    <location>
        <begin position="277"/>
        <end position="287"/>
    </location>
</feature>